<dbReference type="InterPro" id="IPR014297">
    <property type="entry name" value="DMSO_DmsB"/>
</dbReference>
<keyword evidence="7" id="KW-0249">Electron transport</keyword>
<dbReference type="PANTHER" id="PTHR43177">
    <property type="entry name" value="PROTEIN NRFC"/>
    <property type="match status" value="1"/>
</dbReference>
<dbReference type="Proteomes" id="UP000305675">
    <property type="component" value="Unassembled WGS sequence"/>
</dbReference>
<proteinExistence type="predicted"/>
<evidence type="ECO:0000256" key="6">
    <source>
        <dbReference type="ARBA" id="ARBA00022737"/>
    </source>
</evidence>
<gene>
    <name evidence="11" type="primary">dmsB</name>
    <name evidence="11" type="ORF">FCL42_03785</name>
</gene>
<dbReference type="GO" id="GO:0051539">
    <property type="term" value="F:4 iron, 4 sulfur cluster binding"/>
    <property type="evidence" value="ECO:0007669"/>
    <property type="project" value="UniProtKB-KW"/>
</dbReference>
<dbReference type="GO" id="GO:0046872">
    <property type="term" value="F:metal ion binding"/>
    <property type="evidence" value="ECO:0007669"/>
    <property type="project" value="UniProtKB-KW"/>
</dbReference>
<keyword evidence="3" id="KW-0813">Transport</keyword>
<comment type="function">
    <text evidence="2">Electron transfer subunit of the terminal reductase during anaerobic growth on various sulfoxide and N-oxide compounds.</text>
</comment>
<dbReference type="InterPro" id="IPR050954">
    <property type="entry name" value="ET_IronSulfur_Cluster-Binding"/>
</dbReference>
<evidence type="ECO:0000256" key="8">
    <source>
        <dbReference type="ARBA" id="ARBA00023004"/>
    </source>
</evidence>
<evidence type="ECO:0000313" key="12">
    <source>
        <dbReference type="Proteomes" id="UP000305675"/>
    </source>
</evidence>
<dbReference type="Pfam" id="PF13247">
    <property type="entry name" value="Fer4_11"/>
    <property type="match status" value="1"/>
</dbReference>
<keyword evidence="4" id="KW-0004">4Fe-4S</keyword>
<dbReference type="AlphaFoldDB" id="A0A4U1BS39"/>
<dbReference type="NCBIfam" id="TIGR02951">
    <property type="entry name" value="DMSO_dmsB"/>
    <property type="match status" value="1"/>
</dbReference>
<dbReference type="PANTHER" id="PTHR43177:SF5">
    <property type="entry name" value="ANAEROBIC DIMETHYL SULFOXIDE REDUCTASE CHAIN B-RELATED"/>
    <property type="match status" value="1"/>
</dbReference>
<evidence type="ECO:0000256" key="5">
    <source>
        <dbReference type="ARBA" id="ARBA00022723"/>
    </source>
</evidence>
<feature type="domain" description="4Fe-4S ferredoxin-type" evidence="10">
    <location>
        <begin position="60"/>
        <end position="92"/>
    </location>
</feature>
<evidence type="ECO:0000256" key="2">
    <source>
        <dbReference type="ARBA" id="ARBA00003584"/>
    </source>
</evidence>
<protein>
    <submittedName>
        <fullName evidence="11">Dimethylsulfoxide reductase subunit B</fullName>
    </submittedName>
</protein>
<keyword evidence="12" id="KW-1185">Reference proteome</keyword>
<name>A0A4U1BS39_9GAMM</name>
<evidence type="ECO:0000256" key="3">
    <source>
        <dbReference type="ARBA" id="ARBA00022448"/>
    </source>
</evidence>
<dbReference type="CDD" id="cd16371">
    <property type="entry name" value="DMSOR_beta_like"/>
    <property type="match status" value="1"/>
</dbReference>
<dbReference type="Pfam" id="PF12800">
    <property type="entry name" value="Fer4_4"/>
    <property type="match status" value="1"/>
</dbReference>
<keyword evidence="9" id="KW-0411">Iron-sulfur</keyword>
<evidence type="ECO:0000259" key="10">
    <source>
        <dbReference type="PROSITE" id="PS51379"/>
    </source>
</evidence>
<dbReference type="Gene3D" id="3.30.70.20">
    <property type="match status" value="2"/>
</dbReference>
<dbReference type="SUPFAM" id="SSF54862">
    <property type="entry name" value="4Fe-4S ferredoxins"/>
    <property type="match status" value="1"/>
</dbReference>
<dbReference type="OrthoDB" id="9779457at2"/>
<comment type="caution">
    <text evidence="11">The sequence shown here is derived from an EMBL/GenBank/DDBJ whole genome shotgun (WGS) entry which is preliminary data.</text>
</comment>
<sequence length="211" mass="23055">MSNNKQYGFHVDTSKCTGCKTCQVSCKDRSDLPVGVNFRRVYEYGGGAWNKNSDGTITQSVFAYYTSISCNHCSEPVCTKACPTGAMHKRAKDGLVHVETSLCVGCESCARACPYDAPQINREKGYMTKCDGCVDRIEKGLKPVCVESCPMRALDFDEMDVLKAKYPNASQPEVAPLPSSSITNPNLIITTNRLSRPTGSNEGDVLNWAEV</sequence>
<dbReference type="RefSeq" id="WP_136862052.1">
    <property type="nucleotide sequence ID" value="NZ_SWCJ01000002.1"/>
</dbReference>
<reference evidence="11 12" key="1">
    <citation type="submission" date="2019-04" db="EMBL/GenBank/DDBJ databases">
        <authorList>
            <person name="Hwang J.C."/>
        </authorList>
    </citation>
    <scope>NUCLEOTIDE SEQUENCE [LARGE SCALE GENOMIC DNA]</scope>
    <source>
        <strain evidence="11 12">IMCC35002</strain>
    </source>
</reference>
<evidence type="ECO:0000256" key="7">
    <source>
        <dbReference type="ARBA" id="ARBA00022982"/>
    </source>
</evidence>
<feature type="domain" description="4Fe-4S ferredoxin-type" evidence="10">
    <location>
        <begin position="94"/>
        <end position="123"/>
    </location>
</feature>
<feature type="domain" description="4Fe-4S ferredoxin-type" evidence="10">
    <location>
        <begin position="7"/>
        <end position="37"/>
    </location>
</feature>
<evidence type="ECO:0000256" key="1">
    <source>
        <dbReference type="ARBA" id="ARBA00001966"/>
    </source>
</evidence>
<evidence type="ECO:0000256" key="9">
    <source>
        <dbReference type="ARBA" id="ARBA00023014"/>
    </source>
</evidence>
<dbReference type="InterPro" id="IPR017900">
    <property type="entry name" value="4Fe4S_Fe_S_CS"/>
</dbReference>
<dbReference type="PROSITE" id="PS51379">
    <property type="entry name" value="4FE4S_FER_2"/>
    <property type="match status" value="3"/>
</dbReference>
<dbReference type="EMBL" id="SWCJ01000002">
    <property type="protein sequence ID" value="TKB57406.1"/>
    <property type="molecule type" value="Genomic_DNA"/>
</dbReference>
<dbReference type="PROSITE" id="PS00198">
    <property type="entry name" value="4FE4S_FER_1"/>
    <property type="match status" value="1"/>
</dbReference>
<evidence type="ECO:0000313" key="11">
    <source>
        <dbReference type="EMBL" id="TKB57406.1"/>
    </source>
</evidence>
<comment type="cofactor">
    <cofactor evidence="1">
        <name>[4Fe-4S] cluster</name>
        <dbReference type="ChEBI" id="CHEBI:49883"/>
    </cofactor>
</comment>
<keyword evidence="5" id="KW-0479">Metal-binding</keyword>
<keyword evidence="6" id="KW-0677">Repeat</keyword>
<accession>A0A4U1BS39</accession>
<evidence type="ECO:0000256" key="4">
    <source>
        <dbReference type="ARBA" id="ARBA00022485"/>
    </source>
</evidence>
<dbReference type="InterPro" id="IPR017896">
    <property type="entry name" value="4Fe4S_Fe-S-bd"/>
</dbReference>
<organism evidence="11 12">
    <name type="scientific">Ferrimonas aestuarii</name>
    <dbReference type="NCBI Taxonomy" id="2569539"/>
    <lineage>
        <taxon>Bacteria</taxon>
        <taxon>Pseudomonadati</taxon>
        <taxon>Pseudomonadota</taxon>
        <taxon>Gammaproteobacteria</taxon>
        <taxon>Alteromonadales</taxon>
        <taxon>Ferrimonadaceae</taxon>
        <taxon>Ferrimonas</taxon>
    </lineage>
</organism>
<keyword evidence="8" id="KW-0408">Iron</keyword>